<keyword evidence="3" id="KW-0408">Iron</keyword>
<dbReference type="PANTHER" id="PTHR13847:SF274">
    <property type="entry name" value="RIESKE 2FE-2S IRON-SULFUR PROTEIN YHFW-RELATED"/>
    <property type="match status" value="1"/>
</dbReference>
<dbReference type="Gene3D" id="2.102.10.10">
    <property type="entry name" value="Rieske [2Fe-2S] iron-sulphur domain"/>
    <property type="match status" value="1"/>
</dbReference>
<name>A0ABV7A1W7_9BACI</name>
<organism evidence="7 8">
    <name type="scientific">Virgibacillus sediminis</name>
    <dbReference type="NCBI Taxonomy" id="202260"/>
    <lineage>
        <taxon>Bacteria</taxon>
        <taxon>Bacillati</taxon>
        <taxon>Bacillota</taxon>
        <taxon>Bacilli</taxon>
        <taxon>Bacillales</taxon>
        <taxon>Bacillaceae</taxon>
        <taxon>Virgibacillus</taxon>
    </lineage>
</organism>
<dbReference type="SUPFAM" id="SSF50022">
    <property type="entry name" value="ISP domain"/>
    <property type="match status" value="1"/>
</dbReference>
<dbReference type="InterPro" id="IPR036922">
    <property type="entry name" value="Rieske_2Fe-2S_sf"/>
</dbReference>
<gene>
    <name evidence="7" type="ORF">ACFODW_00925</name>
</gene>
<keyword evidence="1" id="KW-0001">2Fe-2S</keyword>
<evidence type="ECO:0000256" key="2">
    <source>
        <dbReference type="ARBA" id="ARBA00022723"/>
    </source>
</evidence>
<evidence type="ECO:0000256" key="5">
    <source>
        <dbReference type="ARBA" id="ARBA00023157"/>
    </source>
</evidence>
<dbReference type="InterPro" id="IPR005805">
    <property type="entry name" value="Rieske_Fe-S_prot_C"/>
</dbReference>
<evidence type="ECO:0000313" key="7">
    <source>
        <dbReference type="EMBL" id="MFC2946929.1"/>
    </source>
</evidence>
<dbReference type="PROSITE" id="PS51296">
    <property type="entry name" value="RIESKE"/>
    <property type="match status" value="1"/>
</dbReference>
<keyword evidence="4" id="KW-0411">Iron-sulfur</keyword>
<dbReference type="Gene3D" id="3.30.9.10">
    <property type="entry name" value="D-Amino Acid Oxidase, subunit A, domain 2"/>
    <property type="match status" value="1"/>
</dbReference>
<dbReference type="PRINTS" id="PR00162">
    <property type="entry name" value="RIESKE"/>
</dbReference>
<evidence type="ECO:0000256" key="1">
    <source>
        <dbReference type="ARBA" id="ARBA00022714"/>
    </source>
</evidence>
<evidence type="ECO:0000256" key="3">
    <source>
        <dbReference type="ARBA" id="ARBA00023004"/>
    </source>
</evidence>
<dbReference type="Pfam" id="PF00355">
    <property type="entry name" value="Rieske"/>
    <property type="match status" value="1"/>
</dbReference>
<comment type="caution">
    <text evidence="7">The sequence shown here is derived from an EMBL/GenBank/DDBJ whole genome shotgun (WGS) entry which is preliminary data.</text>
</comment>
<dbReference type="InterPro" id="IPR017941">
    <property type="entry name" value="Rieske_2Fe-2S"/>
</dbReference>
<feature type="domain" description="Rieske" evidence="6">
    <location>
        <begin position="422"/>
        <end position="508"/>
    </location>
</feature>
<proteinExistence type="predicted"/>
<evidence type="ECO:0000313" key="8">
    <source>
        <dbReference type="Proteomes" id="UP001595387"/>
    </source>
</evidence>
<dbReference type="InterPro" id="IPR036188">
    <property type="entry name" value="FAD/NAD-bd_sf"/>
</dbReference>
<keyword evidence="8" id="KW-1185">Reference proteome</keyword>
<dbReference type="CDD" id="cd03477">
    <property type="entry name" value="Rieske_YhfW_C"/>
    <property type="match status" value="1"/>
</dbReference>
<keyword evidence="5" id="KW-1015">Disulfide bond</keyword>
<dbReference type="InterPro" id="IPR038010">
    <property type="entry name" value="YhfW_C"/>
</dbReference>
<dbReference type="SUPFAM" id="SSF51971">
    <property type="entry name" value="Nucleotide-binding domain"/>
    <property type="match status" value="1"/>
</dbReference>
<dbReference type="Pfam" id="PF01266">
    <property type="entry name" value="DAO"/>
    <property type="match status" value="1"/>
</dbReference>
<evidence type="ECO:0000256" key="4">
    <source>
        <dbReference type="ARBA" id="ARBA00023014"/>
    </source>
</evidence>
<dbReference type="Gene3D" id="3.50.50.60">
    <property type="entry name" value="FAD/NAD(P)-binding domain"/>
    <property type="match status" value="1"/>
</dbReference>
<accession>A0ABV7A1W7</accession>
<sequence length="508" mass="57394">MDDHQLPNSPEAYWRDSVELPSFPQLKETISVDIGIAGAGITGITAAYLLSRQNLKVAVLDADEILNGTTGHTTAKITAQHGLIYDELIQHFGKDIAGKYYHAAEEAKKLIKENIDRHQIECDFQKQDAYIYTNDNSYITKLEKEKEAYDKLGIPGELTEQVPLDIPVKSALIMKEQAQFHPLKYLKALTELCIEQGVQFYEHTTATDVEYNHKPAILTKDGHRVTCRNIIAATHFPFQDKRGLYFARMYPERSYVVGIKSHQKYPGGMYINAESPTRSIRSAAINGENMWLISGENHKTGQGKPTEEHYNALKAFAERNFDVKEVVYRWSAQDLTTLDKIPYVGSLEKDQEHIFVATGYRKWGMTNGTIAAKILADKILKEENPFAEVYQPSRFKGHPGIREFASINMDVAKNMVKGKLEKAERKIDELAADDAAVVRINGQRAGAYKDQEDNLHVVDTTCTHMGCEVEWNSGDRTWDCPCHGSRFSYNGDIIEGPAQKPLKKIDYQ</sequence>
<dbReference type="PANTHER" id="PTHR13847">
    <property type="entry name" value="SARCOSINE DEHYDROGENASE-RELATED"/>
    <property type="match status" value="1"/>
</dbReference>
<reference evidence="8" key="1">
    <citation type="journal article" date="2019" name="Int. J. Syst. Evol. Microbiol.">
        <title>The Global Catalogue of Microorganisms (GCM) 10K type strain sequencing project: providing services to taxonomists for standard genome sequencing and annotation.</title>
        <authorList>
            <consortium name="The Broad Institute Genomics Platform"/>
            <consortium name="The Broad Institute Genome Sequencing Center for Infectious Disease"/>
            <person name="Wu L."/>
            <person name="Ma J."/>
        </authorList>
    </citation>
    <scope>NUCLEOTIDE SEQUENCE [LARGE SCALE GENOMIC DNA]</scope>
    <source>
        <strain evidence="8">KCTC 13193</strain>
    </source>
</reference>
<keyword evidence="2" id="KW-0479">Metal-binding</keyword>
<dbReference type="RefSeq" id="WP_390301518.1">
    <property type="nucleotide sequence ID" value="NZ_JBHRRZ010000001.1"/>
</dbReference>
<evidence type="ECO:0000259" key="6">
    <source>
        <dbReference type="PROSITE" id="PS51296"/>
    </source>
</evidence>
<dbReference type="EMBL" id="JBHRRZ010000001">
    <property type="protein sequence ID" value="MFC2946929.1"/>
    <property type="molecule type" value="Genomic_DNA"/>
</dbReference>
<dbReference type="Proteomes" id="UP001595387">
    <property type="component" value="Unassembled WGS sequence"/>
</dbReference>
<protein>
    <submittedName>
        <fullName evidence="7">FAD-dependent oxidoreductase</fullName>
    </submittedName>
</protein>
<dbReference type="InterPro" id="IPR006076">
    <property type="entry name" value="FAD-dep_OxRdtase"/>
</dbReference>